<evidence type="ECO:0000256" key="1">
    <source>
        <dbReference type="ARBA" id="ARBA00022737"/>
    </source>
</evidence>
<evidence type="ECO:0000256" key="3">
    <source>
        <dbReference type="PROSITE-ProRule" id="PRU00023"/>
    </source>
</evidence>
<dbReference type="Pfam" id="PF12796">
    <property type="entry name" value="Ank_2"/>
    <property type="match status" value="1"/>
</dbReference>
<dbReference type="InterPro" id="IPR002110">
    <property type="entry name" value="Ankyrin_rpt"/>
</dbReference>
<gene>
    <name evidence="4" type="ORF">Cci01nite_37220</name>
</gene>
<evidence type="ECO:0008006" key="6">
    <source>
        <dbReference type="Google" id="ProtNLM"/>
    </source>
</evidence>
<dbReference type="Proteomes" id="UP000659904">
    <property type="component" value="Unassembled WGS sequence"/>
</dbReference>
<evidence type="ECO:0000256" key="2">
    <source>
        <dbReference type="ARBA" id="ARBA00023043"/>
    </source>
</evidence>
<evidence type="ECO:0000313" key="5">
    <source>
        <dbReference type="Proteomes" id="UP000659904"/>
    </source>
</evidence>
<protein>
    <recommendedName>
        <fullName evidence="6">Ankyrin repeat protein</fullName>
    </recommendedName>
</protein>
<name>A0A8J3KJZ5_9ACTN</name>
<dbReference type="InterPro" id="IPR036770">
    <property type="entry name" value="Ankyrin_rpt-contain_sf"/>
</dbReference>
<reference evidence="4 5" key="1">
    <citation type="submission" date="2021-01" db="EMBL/GenBank/DDBJ databases">
        <title>Whole genome shotgun sequence of Catellatospora citrea NBRC 14495.</title>
        <authorList>
            <person name="Komaki H."/>
            <person name="Tamura T."/>
        </authorList>
    </citation>
    <scope>NUCLEOTIDE SEQUENCE [LARGE SCALE GENOMIC DNA]</scope>
    <source>
        <strain evidence="4 5">NBRC 14495</strain>
    </source>
</reference>
<dbReference type="SUPFAM" id="SSF48403">
    <property type="entry name" value="Ankyrin repeat"/>
    <property type="match status" value="1"/>
</dbReference>
<keyword evidence="5" id="KW-1185">Reference proteome</keyword>
<comment type="caution">
    <text evidence="4">The sequence shown here is derived from an EMBL/GenBank/DDBJ whole genome shotgun (WGS) entry which is preliminary data.</text>
</comment>
<dbReference type="Gene3D" id="1.25.40.20">
    <property type="entry name" value="Ankyrin repeat-containing domain"/>
    <property type="match status" value="1"/>
</dbReference>
<keyword evidence="2 3" id="KW-0040">ANK repeat</keyword>
<dbReference type="EMBL" id="BONH01000016">
    <property type="protein sequence ID" value="GIF98628.1"/>
    <property type="molecule type" value="Genomic_DNA"/>
</dbReference>
<feature type="repeat" description="ANK" evidence="3">
    <location>
        <begin position="348"/>
        <end position="380"/>
    </location>
</feature>
<dbReference type="PROSITE" id="PS50297">
    <property type="entry name" value="ANK_REP_REGION"/>
    <property type="match status" value="1"/>
</dbReference>
<sequence>MGQVWDGLRGPLLLHHHLAPSAVAECTRLRESGDWAGACRAAGLTPAVDLIEVEVAYGAPAARRIAAALAQLAPDLLRTYLRTDFHRWPSWPRYVVLTELAATPAGFEIAPVRLPDGPVLVLTPPESPQERRGVHLAVTTPDRLQRYWRALPNWCWRADAVTARAEAYASGQPQAESDLAVLRSGAVTVHDLHPLVFAALRPGAVQTPAESGWEFPAVRVRCAGVWHEMQVRAGGLAATAHTDAEIDRELALGALGGPVQGCAAALRSWRTGYGRLPKGLRGQRDRLFGLARAGRTDLVVSMLDAGFDPAVVGPGGVTLLHLLAELDHRRLLPRLLAAGLPLNGRDKEGATPLHHAERALADDVVAALHEAGADPGLTDQAGRLPAALRPEPRYELVAEVRATPLPSFFRRLRALYRARRDAARPTGAGASDATGVS</sequence>
<dbReference type="PROSITE" id="PS50088">
    <property type="entry name" value="ANK_REPEAT"/>
    <property type="match status" value="2"/>
</dbReference>
<dbReference type="PANTHER" id="PTHR24201:SF16">
    <property type="entry name" value="ANKYRIN-1-LIKE-RELATED"/>
    <property type="match status" value="1"/>
</dbReference>
<feature type="repeat" description="ANK" evidence="3">
    <location>
        <begin position="315"/>
        <end position="347"/>
    </location>
</feature>
<dbReference type="AlphaFoldDB" id="A0A8J3KJZ5"/>
<evidence type="ECO:0000313" key="4">
    <source>
        <dbReference type="EMBL" id="GIF98628.1"/>
    </source>
</evidence>
<proteinExistence type="predicted"/>
<keyword evidence="1" id="KW-0677">Repeat</keyword>
<organism evidence="4 5">
    <name type="scientific">Catellatospora citrea</name>
    <dbReference type="NCBI Taxonomy" id="53366"/>
    <lineage>
        <taxon>Bacteria</taxon>
        <taxon>Bacillati</taxon>
        <taxon>Actinomycetota</taxon>
        <taxon>Actinomycetes</taxon>
        <taxon>Micromonosporales</taxon>
        <taxon>Micromonosporaceae</taxon>
        <taxon>Catellatospora</taxon>
    </lineage>
</organism>
<dbReference type="PANTHER" id="PTHR24201">
    <property type="entry name" value="ANK_REP_REGION DOMAIN-CONTAINING PROTEIN"/>
    <property type="match status" value="1"/>
</dbReference>
<dbReference type="InterPro" id="IPR050776">
    <property type="entry name" value="Ank_Repeat/CDKN_Inhibitor"/>
</dbReference>
<accession>A0A8J3KJZ5</accession>
<dbReference type="RefSeq" id="WP_120315719.1">
    <property type="nucleotide sequence ID" value="NZ_BONH01000016.1"/>
</dbReference>